<evidence type="ECO:0000259" key="2">
    <source>
        <dbReference type="Pfam" id="PF13640"/>
    </source>
</evidence>
<dbReference type="EMBL" id="ML992535">
    <property type="protein sequence ID" value="KAF2218602.1"/>
    <property type="molecule type" value="Genomic_DNA"/>
</dbReference>
<feature type="compositionally biased region" description="Basic and acidic residues" evidence="1">
    <location>
        <begin position="436"/>
        <end position="455"/>
    </location>
</feature>
<accession>A0A6A6FYQ0</accession>
<feature type="domain" description="Prolyl 4-hydroxylase alpha subunit Fe(2+) 2OG dioxygenase" evidence="2">
    <location>
        <begin position="142"/>
        <end position="231"/>
    </location>
</feature>
<protein>
    <recommendedName>
        <fullName evidence="2">Prolyl 4-hydroxylase alpha subunit Fe(2+) 2OG dioxygenase domain-containing protein</fullName>
    </recommendedName>
</protein>
<dbReference type="Gene3D" id="2.60.120.620">
    <property type="entry name" value="q2cbj1_9rhob like domain"/>
    <property type="match status" value="1"/>
</dbReference>
<dbReference type="OrthoDB" id="27483at2759"/>
<feature type="region of interest" description="Disordered" evidence="1">
    <location>
        <begin position="427"/>
        <end position="455"/>
    </location>
</feature>
<dbReference type="Pfam" id="PF13640">
    <property type="entry name" value="2OG-FeII_Oxy_3"/>
    <property type="match status" value="1"/>
</dbReference>
<sequence length="455" mass="50716">MAASTSNERPNPSPFQILKRAIKNDANRYLFACGGSVAIKDLTQSLALRYDTTTAGTTAKLNLPAESTDLDDLIAHCQPATFGYQGKDVLDTSYREAIKMDPDCFSINLSPYDLGCVQAIIQLLRPSTTAVGQKRIRAELYKLNIYSGPSGKFKAHVDTPRGEKQFGCLVICLPCSHQGGSLEVRHLDHKKTFDWASESKTAIQWAAFYSDCEHEVQQVTSGHRVTLTYNLYDVDTSSDSIAPALRVEALWLLKPVSKFLKSELCRVGGLNMCIHLTHAYAHNRKDTTLKLPHTALKGIDSALYEVFTHLGLKVQIRPVLDCRRFIRGECLKGRVERAGGECPCPRCTVLLGDDFHDVTGEKLHQCEEYNDYLEVIQEKFPHKKLKNFVWLNKPVHKECAITAIAYGNEASVKWMYSSAAMVVELPPVENKTEDDDAKKSEGNVHDKKKDGGLGH</sequence>
<organism evidence="3 4">
    <name type="scientific">Elsinoe ampelina</name>
    <dbReference type="NCBI Taxonomy" id="302913"/>
    <lineage>
        <taxon>Eukaryota</taxon>
        <taxon>Fungi</taxon>
        <taxon>Dikarya</taxon>
        <taxon>Ascomycota</taxon>
        <taxon>Pezizomycotina</taxon>
        <taxon>Dothideomycetes</taxon>
        <taxon>Dothideomycetidae</taxon>
        <taxon>Myriangiales</taxon>
        <taxon>Elsinoaceae</taxon>
        <taxon>Elsinoe</taxon>
    </lineage>
</organism>
<proteinExistence type="predicted"/>
<dbReference type="AlphaFoldDB" id="A0A6A6FYQ0"/>
<keyword evidence="4" id="KW-1185">Reference proteome</keyword>
<dbReference type="InterPro" id="IPR044862">
    <property type="entry name" value="Pro_4_hyd_alph_FE2OG_OXY"/>
</dbReference>
<reference evidence="4" key="1">
    <citation type="journal article" date="2020" name="Stud. Mycol.">
        <title>101 Dothideomycetes genomes: A test case for predicting lifestyles and emergence of pathogens.</title>
        <authorList>
            <person name="Haridas S."/>
            <person name="Albert R."/>
            <person name="Binder M."/>
            <person name="Bloem J."/>
            <person name="LaButti K."/>
            <person name="Salamov A."/>
            <person name="Andreopoulos B."/>
            <person name="Baker S."/>
            <person name="Barry K."/>
            <person name="Bills G."/>
            <person name="Bluhm B."/>
            <person name="Cannon C."/>
            <person name="Castanera R."/>
            <person name="Culley D."/>
            <person name="Daum C."/>
            <person name="Ezra D."/>
            <person name="Gonzalez J."/>
            <person name="Henrissat B."/>
            <person name="Kuo A."/>
            <person name="Liang C."/>
            <person name="Lipzen A."/>
            <person name="Lutzoni F."/>
            <person name="Magnuson J."/>
            <person name="Mondo S."/>
            <person name="Nolan M."/>
            <person name="Ohm R."/>
            <person name="Pangilinan J."/>
            <person name="Park H.-J."/>
            <person name="Ramirez L."/>
            <person name="Alfaro M."/>
            <person name="Sun H."/>
            <person name="Tritt A."/>
            <person name="Yoshinaga Y."/>
            <person name="Zwiers L.-H."/>
            <person name="Turgeon B."/>
            <person name="Goodwin S."/>
            <person name="Spatafora J."/>
            <person name="Crous P."/>
            <person name="Grigoriev I."/>
        </authorList>
    </citation>
    <scope>NUCLEOTIDE SEQUENCE [LARGE SCALE GENOMIC DNA]</scope>
    <source>
        <strain evidence="4">CECT 20119</strain>
    </source>
</reference>
<evidence type="ECO:0000256" key="1">
    <source>
        <dbReference type="SAM" id="MobiDB-lite"/>
    </source>
</evidence>
<name>A0A6A6FYQ0_9PEZI</name>
<dbReference type="PANTHER" id="PTHR33099">
    <property type="entry name" value="FE2OG DIOXYGENASE DOMAIN-CONTAINING PROTEIN"/>
    <property type="match status" value="1"/>
</dbReference>
<evidence type="ECO:0000313" key="4">
    <source>
        <dbReference type="Proteomes" id="UP000799538"/>
    </source>
</evidence>
<gene>
    <name evidence="3" type="ORF">BDZ85DRAFT_270061</name>
</gene>
<evidence type="ECO:0000313" key="3">
    <source>
        <dbReference type="EMBL" id="KAF2218602.1"/>
    </source>
</evidence>
<dbReference type="PANTHER" id="PTHR33099:SF7">
    <property type="entry name" value="MYND-TYPE DOMAIN-CONTAINING PROTEIN"/>
    <property type="match status" value="1"/>
</dbReference>
<dbReference type="Proteomes" id="UP000799538">
    <property type="component" value="Unassembled WGS sequence"/>
</dbReference>